<feature type="compositionally biased region" description="Acidic residues" evidence="9">
    <location>
        <begin position="446"/>
        <end position="455"/>
    </location>
</feature>
<evidence type="ECO:0000256" key="4">
    <source>
        <dbReference type="ARBA" id="ARBA00022737"/>
    </source>
</evidence>
<dbReference type="PANTHER" id="PTHR14738">
    <property type="entry name" value="ZINC FINGER CCCH DOMAIN-CONTAINING PROTEIN 14"/>
    <property type="match status" value="1"/>
</dbReference>
<keyword evidence="4" id="KW-0677">Repeat</keyword>
<dbReference type="PANTHER" id="PTHR14738:SF29">
    <property type="entry name" value="ZINC FINGER CCCH DOMAIN-CONTAINING PROTEIN 14"/>
    <property type="match status" value="1"/>
</dbReference>
<evidence type="ECO:0000313" key="11">
    <source>
        <dbReference type="EMBL" id="GAA5804250.1"/>
    </source>
</evidence>
<feature type="zinc finger region" description="C3H1-type" evidence="8">
    <location>
        <begin position="240"/>
        <end position="265"/>
    </location>
</feature>
<dbReference type="InterPro" id="IPR040366">
    <property type="entry name" value="Nab2/ZC3H14"/>
</dbReference>
<dbReference type="PROSITE" id="PS50103">
    <property type="entry name" value="ZF_C3H1"/>
    <property type="match status" value="1"/>
</dbReference>
<comment type="caution">
    <text evidence="11">The sequence shown here is derived from an EMBL/GenBank/DDBJ whole genome shotgun (WGS) entry which is preliminary data.</text>
</comment>
<evidence type="ECO:0000313" key="12">
    <source>
        <dbReference type="Proteomes" id="UP001476247"/>
    </source>
</evidence>
<organism evidence="11 12">
    <name type="scientific">Helicostylum pulchrum</name>
    <dbReference type="NCBI Taxonomy" id="562976"/>
    <lineage>
        <taxon>Eukaryota</taxon>
        <taxon>Fungi</taxon>
        <taxon>Fungi incertae sedis</taxon>
        <taxon>Mucoromycota</taxon>
        <taxon>Mucoromycotina</taxon>
        <taxon>Mucoromycetes</taxon>
        <taxon>Mucorales</taxon>
        <taxon>Mucorineae</taxon>
        <taxon>Mucoraceae</taxon>
        <taxon>Helicostylum</taxon>
    </lineage>
</organism>
<sequence length="455" mass="51884">MQPELLNQLKIEIHNKCVAYDYNDATDSTLSDFIISLIQVNKTSQEVNEELLLLVGSDYDPNLTQWIFERKSELENMPAATDQSQPQQQVEQTTEKDEDMDMAPRIAKPDRENRIFSKAIGSVIGHVNRNERSSQPRRSERSRTRSRSRSPVRRSSRSPVRHSSRSPARQSSRYEHERQSSRYEDRRSGRYEEDRNKSGSILSRLGNSNTNSRSDEERPSVFDRLGGAKPIPITRNKDEPAKKERCKYWPNCKNGEECIYFHPTTVCPDFPNCPKPAIECMFIHPEIAKSVMPQQIKKLAVPCKFFPYCSNPACPFVHPVVAQPYYMQPKPSFTAPGQRLQIPCKNADACTRPDCHFLHPKDPNPQADIVCKFDGACTRPNCFYKHTQINNPNKVFINSDLTNRSFSVAEDEVVERITVGDSADLITNNNQSEPSAMNTESSTMNTDDDVVMDAD</sequence>
<dbReference type="Gene3D" id="4.10.1000.40">
    <property type="match status" value="1"/>
</dbReference>
<dbReference type="InterPro" id="IPR043094">
    <property type="entry name" value="Nab2/ZC3H14_N_sf"/>
</dbReference>
<keyword evidence="5 8" id="KW-0863">Zinc-finger</keyword>
<feature type="region of interest" description="Disordered" evidence="9">
    <location>
        <begin position="424"/>
        <end position="455"/>
    </location>
</feature>
<feature type="domain" description="C3H1-type" evidence="10">
    <location>
        <begin position="240"/>
        <end position="265"/>
    </location>
</feature>
<dbReference type="Pfam" id="PF14608">
    <property type="entry name" value="zf-CCCH_2"/>
    <property type="match status" value="5"/>
</dbReference>
<keyword evidence="3 8" id="KW-0479">Metal-binding</keyword>
<evidence type="ECO:0000256" key="2">
    <source>
        <dbReference type="ARBA" id="ARBA00008423"/>
    </source>
</evidence>
<dbReference type="EMBL" id="BAABUJ010000033">
    <property type="protein sequence ID" value="GAA5804250.1"/>
    <property type="molecule type" value="Genomic_DNA"/>
</dbReference>
<proteinExistence type="inferred from homology"/>
<feature type="compositionally biased region" description="Basic and acidic residues" evidence="9">
    <location>
        <begin position="172"/>
        <end position="197"/>
    </location>
</feature>
<feature type="compositionally biased region" description="Basic residues" evidence="9">
    <location>
        <begin position="144"/>
        <end position="164"/>
    </location>
</feature>
<dbReference type="InterPro" id="IPR000571">
    <property type="entry name" value="Znf_CCCH"/>
</dbReference>
<keyword evidence="6 8" id="KW-0862">Zinc</keyword>
<reference evidence="11 12" key="1">
    <citation type="submission" date="2024-04" db="EMBL/GenBank/DDBJ databases">
        <title>genome sequences of Mucor flavus KT1a and Helicostylum pulchrum KT1b strains isolation_sourced from the surface of a dry-aged beef.</title>
        <authorList>
            <person name="Toyotome T."/>
            <person name="Hosono M."/>
            <person name="Torimaru M."/>
            <person name="Fukuda K."/>
            <person name="Mikami N."/>
        </authorList>
    </citation>
    <scope>NUCLEOTIDE SEQUENCE [LARGE SCALE GENOMIC DNA]</scope>
    <source>
        <strain evidence="11 12">KT1b</strain>
    </source>
</reference>
<evidence type="ECO:0000256" key="3">
    <source>
        <dbReference type="ARBA" id="ARBA00022723"/>
    </source>
</evidence>
<feature type="region of interest" description="Disordered" evidence="9">
    <location>
        <begin position="77"/>
        <end position="236"/>
    </location>
</feature>
<evidence type="ECO:0000256" key="1">
    <source>
        <dbReference type="ARBA" id="ARBA00004123"/>
    </source>
</evidence>
<evidence type="ECO:0000256" key="8">
    <source>
        <dbReference type="PROSITE-ProRule" id="PRU00723"/>
    </source>
</evidence>
<feature type="compositionally biased region" description="Polar residues" evidence="9">
    <location>
        <begin position="198"/>
        <end position="212"/>
    </location>
</feature>
<feature type="compositionally biased region" description="Basic and acidic residues" evidence="9">
    <location>
        <begin position="128"/>
        <end position="143"/>
    </location>
</feature>
<accession>A0ABP9YBU4</accession>
<dbReference type="Gene3D" id="4.10.1000.30">
    <property type="match status" value="1"/>
</dbReference>
<dbReference type="Proteomes" id="UP001476247">
    <property type="component" value="Unassembled WGS sequence"/>
</dbReference>
<evidence type="ECO:0000256" key="7">
    <source>
        <dbReference type="ARBA" id="ARBA00023242"/>
    </source>
</evidence>
<keyword evidence="12" id="KW-1185">Reference proteome</keyword>
<gene>
    <name evidence="11" type="ORF">HPULCUR_009737</name>
</gene>
<evidence type="ECO:0000256" key="5">
    <source>
        <dbReference type="ARBA" id="ARBA00022771"/>
    </source>
</evidence>
<evidence type="ECO:0000256" key="9">
    <source>
        <dbReference type="SAM" id="MobiDB-lite"/>
    </source>
</evidence>
<dbReference type="SMART" id="SM00356">
    <property type="entry name" value="ZnF_C3H1"/>
    <property type="match status" value="5"/>
</dbReference>
<comment type="similarity">
    <text evidence="2">Belongs to the ZC3H14 family.</text>
</comment>
<keyword evidence="7" id="KW-0539">Nucleus</keyword>
<name>A0ABP9YBU4_9FUNG</name>
<evidence type="ECO:0000256" key="6">
    <source>
        <dbReference type="ARBA" id="ARBA00022833"/>
    </source>
</evidence>
<comment type="subcellular location">
    <subcellularLocation>
        <location evidence="1">Nucleus</location>
    </subcellularLocation>
</comment>
<feature type="compositionally biased region" description="Low complexity" evidence="9">
    <location>
        <begin position="83"/>
        <end position="92"/>
    </location>
</feature>
<evidence type="ECO:0000259" key="10">
    <source>
        <dbReference type="PROSITE" id="PS50103"/>
    </source>
</evidence>
<protein>
    <recommendedName>
        <fullName evidence="10">C3H1-type domain-containing protein</fullName>
    </recommendedName>
</protein>
<dbReference type="Gene3D" id="1.10.340.40">
    <property type="entry name" value="Nuclear abundant poly(A) RNA-bind protein 2, N-terminal domain"/>
    <property type="match status" value="1"/>
</dbReference>
<feature type="compositionally biased region" description="Polar residues" evidence="9">
    <location>
        <begin position="425"/>
        <end position="445"/>
    </location>
</feature>